<proteinExistence type="predicted"/>
<dbReference type="AlphaFoldDB" id="A0A174DVR0"/>
<sequence length="114" mass="13316">MKFKIEKNIKIINELIAYFYKFGTTDVHIDLNSDSKNSYFNIYGKIDNISKDELESLIDILNTPRQREVENYYWNLGGECEFDTELTLVGMMINSAKVTYIDNVLTISIIREES</sequence>
<dbReference type="OrthoDB" id="9794280at2"/>
<dbReference type="GeneID" id="83011741"/>
<organism evidence="1 2">
    <name type="scientific">Clostridium disporicum</name>
    <dbReference type="NCBI Taxonomy" id="84024"/>
    <lineage>
        <taxon>Bacteria</taxon>
        <taxon>Bacillati</taxon>
        <taxon>Bacillota</taxon>
        <taxon>Clostridia</taxon>
        <taxon>Eubacteriales</taxon>
        <taxon>Clostridiaceae</taxon>
        <taxon>Clostridium</taxon>
    </lineage>
</organism>
<dbReference type="RefSeq" id="WP_042397617.1">
    <property type="nucleotide sequence ID" value="NZ_CYYT01000014.1"/>
</dbReference>
<dbReference type="Proteomes" id="UP000095558">
    <property type="component" value="Unassembled WGS sequence"/>
</dbReference>
<evidence type="ECO:0000313" key="1">
    <source>
        <dbReference type="EMBL" id="CUN69719.1"/>
    </source>
</evidence>
<evidence type="ECO:0000313" key="2">
    <source>
        <dbReference type="Proteomes" id="UP000095558"/>
    </source>
</evidence>
<reference evidence="1 2" key="1">
    <citation type="submission" date="2015-09" db="EMBL/GenBank/DDBJ databases">
        <authorList>
            <consortium name="Pathogen Informatics"/>
        </authorList>
    </citation>
    <scope>NUCLEOTIDE SEQUENCE [LARGE SCALE GENOMIC DNA]</scope>
    <source>
        <strain evidence="1 2">2789STDY5834855</strain>
    </source>
</reference>
<gene>
    <name evidence="1" type="ORF">ERS852470_00509</name>
</gene>
<protein>
    <submittedName>
        <fullName evidence="1">Uncharacterized protein</fullName>
    </submittedName>
</protein>
<dbReference type="EMBL" id="CYZV01000004">
    <property type="protein sequence ID" value="CUN69719.1"/>
    <property type="molecule type" value="Genomic_DNA"/>
</dbReference>
<name>A0A174DVR0_9CLOT</name>
<accession>A0A174DVR0</accession>